<evidence type="ECO:0000256" key="1">
    <source>
        <dbReference type="SAM" id="MobiDB-lite"/>
    </source>
</evidence>
<keyword evidence="2" id="KW-0732">Signal</keyword>
<feature type="compositionally biased region" description="Low complexity" evidence="1">
    <location>
        <begin position="54"/>
        <end position="66"/>
    </location>
</feature>
<dbReference type="EMBL" id="CAKOGP040000002">
    <property type="protein sequence ID" value="CAJ1923597.1"/>
    <property type="molecule type" value="Genomic_DNA"/>
</dbReference>
<organism evidence="3 4">
    <name type="scientific">Cylindrotheca closterium</name>
    <dbReference type="NCBI Taxonomy" id="2856"/>
    <lineage>
        <taxon>Eukaryota</taxon>
        <taxon>Sar</taxon>
        <taxon>Stramenopiles</taxon>
        <taxon>Ochrophyta</taxon>
        <taxon>Bacillariophyta</taxon>
        <taxon>Bacillariophyceae</taxon>
        <taxon>Bacillariophycidae</taxon>
        <taxon>Bacillariales</taxon>
        <taxon>Bacillariaceae</taxon>
        <taxon>Cylindrotheca</taxon>
    </lineage>
</organism>
<sequence>MRIIYFPRTRFLSLLVLIILLLIGPQAKGEEELNKNDSTMNHHPTAHEVNNTITTTTTTTSAASTTSKETNNVQVFLPTLEVEYICGHDIRPTFNATETFQNLYQTLLPDMQEPQLTLIERITGMDFLLRAYGKQKCKLWGCNTTSPQVLMTFKVKGFASFDRSSEDIAAMNEVINHQTVRSYFDTKVCNDNDLSQFRVFVESPFRKESKSEKFDQVQHHFNLLCDGVKYVYDADEDYDGDPIFVLFGIVAGYYMFRMVAIELQKYGRNIRRSYEGIPSSDDDDDEEVEMI</sequence>
<evidence type="ECO:0000256" key="2">
    <source>
        <dbReference type="SAM" id="SignalP"/>
    </source>
</evidence>
<keyword evidence="4" id="KW-1185">Reference proteome</keyword>
<feature type="region of interest" description="Disordered" evidence="1">
    <location>
        <begin position="33"/>
        <end position="66"/>
    </location>
</feature>
<comment type="caution">
    <text evidence="3">The sequence shown here is derived from an EMBL/GenBank/DDBJ whole genome shotgun (WGS) entry which is preliminary data.</text>
</comment>
<proteinExistence type="predicted"/>
<dbReference type="AlphaFoldDB" id="A0AAD2FFV3"/>
<name>A0AAD2FFV3_9STRA</name>
<feature type="signal peptide" evidence="2">
    <location>
        <begin position="1"/>
        <end position="29"/>
    </location>
</feature>
<evidence type="ECO:0000313" key="3">
    <source>
        <dbReference type="EMBL" id="CAJ1923597.1"/>
    </source>
</evidence>
<feature type="chain" id="PRO_5042077252" evidence="2">
    <location>
        <begin position="30"/>
        <end position="291"/>
    </location>
</feature>
<evidence type="ECO:0000313" key="4">
    <source>
        <dbReference type="Proteomes" id="UP001295423"/>
    </source>
</evidence>
<accession>A0AAD2FFV3</accession>
<reference evidence="3" key="1">
    <citation type="submission" date="2023-08" db="EMBL/GenBank/DDBJ databases">
        <authorList>
            <person name="Audoor S."/>
            <person name="Bilcke G."/>
        </authorList>
    </citation>
    <scope>NUCLEOTIDE SEQUENCE</scope>
</reference>
<protein>
    <submittedName>
        <fullName evidence="3">Uncharacterized protein</fullName>
    </submittedName>
</protein>
<gene>
    <name evidence="3" type="ORF">CYCCA115_LOCUS1039</name>
</gene>
<dbReference type="Proteomes" id="UP001295423">
    <property type="component" value="Unassembled WGS sequence"/>
</dbReference>
<feature type="compositionally biased region" description="Polar residues" evidence="1">
    <location>
        <begin position="36"/>
        <end position="53"/>
    </location>
</feature>